<evidence type="ECO:0000256" key="3">
    <source>
        <dbReference type="ARBA" id="ARBA00022475"/>
    </source>
</evidence>
<evidence type="ECO:0000256" key="1">
    <source>
        <dbReference type="ARBA" id="ARBA00004651"/>
    </source>
</evidence>
<keyword evidence="6 7" id="KW-0472">Membrane</keyword>
<feature type="transmembrane region" description="Helical" evidence="7">
    <location>
        <begin position="74"/>
        <end position="97"/>
    </location>
</feature>
<feature type="domain" description="ABC transmembrane type-1" evidence="8">
    <location>
        <begin position="74"/>
        <end position="266"/>
    </location>
</feature>
<name>A0A0E4CUF7_9BACL</name>
<keyword evidence="2 7" id="KW-0813">Transport</keyword>
<dbReference type="PROSITE" id="PS50928">
    <property type="entry name" value="ABC_TM1"/>
    <property type="match status" value="1"/>
</dbReference>
<evidence type="ECO:0000256" key="7">
    <source>
        <dbReference type="RuleBase" id="RU363032"/>
    </source>
</evidence>
<dbReference type="PANTHER" id="PTHR43744">
    <property type="entry name" value="ABC TRANSPORTER PERMEASE PROTEIN MG189-RELATED-RELATED"/>
    <property type="match status" value="1"/>
</dbReference>
<dbReference type="Proteomes" id="UP000033163">
    <property type="component" value="Chromosome I"/>
</dbReference>
<evidence type="ECO:0000256" key="2">
    <source>
        <dbReference type="ARBA" id="ARBA00022448"/>
    </source>
</evidence>
<organism evidence="9 10">
    <name type="scientific">Paenibacillus riograndensis SBR5</name>
    <dbReference type="NCBI Taxonomy" id="1073571"/>
    <lineage>
        <taxon>Bacteria</taxon>
        <taxon>Bacillati</taxon>
        <taxon>Bacillota</taxon>
        <taxon>Bacilli</taxon>
        <taxon>Bacillales</taxon>
        <taxon>Paenibacillaceae</taxon>
        <taxon>Paenibacillus</taxon>
        <taxon>Paenibacillus sonchi group</taxon>
    </lineage>
</organism>
<evidence type="ECO:0000259" key="8">
    <source>
        <dbReference type="PROSITE" id="PS50928"/>
    </source>
</evidence>
<evidence type="ECO:0000313" key="9">
    <source>
        <dbReference type="EMBL" id="CQR52012.1"/>
    </source>
</evidence>
<evidence type="ECO:0000256" key="4">
    <source>
        <dbReference type="ARBA" id="ARBA00022692"/>
    </source>
</evidence>
<comment type="subcellular location">
    <subcellularLocation>
        <location evidence="1 7">Cell membrane</location>
        <topology evidence="1 7">Multi-pass membrane protein</topology>
    </subcellularLocation>
</comment>
<dbReference type="InterPro" id="IPR000515">
    <property type="entry name" value="MetI-like"/>
</dbReference>
<dbReference type="Pfam" id="PF00528">
    <property type="entry name" value="BPD_transp_1"/>
    <property type="match status" value="1"/>
</dbReference>
<dbReference type="PANTHER" id="PTHR43744:SF9">
    <property type="entry name" value="POLYGALACTURONAN_RHAMNOGALACTURONAN TRANSPORT SYSTEM PERMEASE PROTEIN YTCP"/>
    <property type="match status" value="1"/>
</dbReference>
<evidence type="ECO:0000256" key="6">
    <source>
        <dbReference type="ARBA" id="ARBA00023136"/>
    </source>
</evidence>
<evidence type="ECO:0000313" key="10">
    <source>
        <dbReference type="Proteomes" id="UP000033163"/>
    </source>
</evidence>
<dbReference type="RefSeq" id="WP_020431575.1">
    <property type="nucleotide sequence ID" value="NZ_AGBD01001299.1"/>
</dbReference>
<evidence type="ECO:0000256" key="5">
    <source>
        <dbReference type="ARBA" id="ARBA00022989"/>
    </source>
</evidence>
<feature type="transmembrane region" description="Helical" evidence="7">
    <location>
        <begin position="182"/>
        <end position="204"/>
    </location>
</feature>
<dbReference type="HOGENOM" id="CLU_016047_1_0_9"/>
<feature type="transmembrane region" description="Helical" evidence="7">
    <location>
        <begin position="109"/>
        <end position="131"/>
    </location>
</feature>
<dbReference type="GO" id="GO:0005886">
    <property type="term" value="C:plasma membrane"/>
    <property type="evidence" value="ECO:0007669"/>
    <property type="project" value="UniProtKB-SubCell"/>
</dbReference>
<dbReference type="AlphaFoldDB" id="A0A0E4CUF7"/>
<keyword evidence="3" id="KW-1003">Cell membrane</keyword>
<dbReference type="InterPro" id="IPR035906">
    <property type="entry name" value="MetI-like_sf"/>
</dbReference>
<dbReference type="CDD" id="cd06261">
    <property type="entry name" value="TM_PBP2"/>
    <property type="match status" value="1"/>
</dbReference>
<dbReference type="Gene3D" id="1.10.3720.10">
    <property type="entry name" value="MetI-like"/>
    <property type="match status" value="1"/>
</dbReference>
<comment type="similarity">
    <text evidence="7">Belongs to the binding-protein-dependent transport system permease family.</text>
</comment>
<keyword evidence="4 7" id="KW-0812">Transmembrane</keyword>
<reference evidence="10" key="1">
    <citation type="submission" date="2015-03" db="EMBL/GenBank/DDBJ databases">
        <authorList>
            <person name="Wibberg D."/>
        </authorList>
    </citation>
    <scope>NUCLEOTIDE SEQUENCE [LARGE SCALE GENOMIC DNA]</scope>
</reference>
<protein>
    <submittedName>
        <fullName evidence="9">Protein LplC</fullName>
    </submittedName>
</protein>
<dbReference type="PATRIC" id="fig|1073571.4.peg.616"/>
<dbReference type="EMBL" id="LN831776">
    <property type="protein sequence ID" value="CQR52012.1"/>
    <property type="molecule type" value="Genomic_DNA"/>
</dbReference>
<accession>A0A0E4CUF7</accession>
<dbReference type="KEGG" id="pri:PRIO_0599"/>
<dbReference type="STRING" id="483937.AMQ84_27775"/>
<gene>
    <name evidence="9" type="primary">lplC1</name>
    <name evidence="9" type="ORF">PRIO_0599</name>
</gene>
<sequence>MVNAKSDKLFNTVVYLLLAAVAVVAIFPLLYVISMSLTPYSEVIKNGGFVVIPRSISFEAYQRILADPALGRSMLVTVFVTVTGTAINMILTTMAAYPLSRRNLRGRTFFLLFIVITMLFNGGLIPTYLVVRSLGMLDTLWSLIIPGAIATFNVLIMKSFFENLPEELFESAKIDGAKEFRILWQIVIPLSIPSIMTVGLFYMVGHWNSFFSAILYITDVKLHPLQVVIRNMLLLTQSNELQAEVTVPTAAMQMAAVIAGSLPIIVVYPFIQKHFTKGMLLGAIKG</sequence>
<proteinExistence type="inferred from homology"/>
<keyword evidence="5 7" id="KW-1133">Transmembrane helix</keyword>
<dbReference type="SUPFAM" id="SSF161098">
    <property type="entry name" value="MetI-like"/>
    <property type="match status" value="1"/>
</dbReference>
<feature type="transmembrane region" description="Helical" evidence="7">
    <location>
        <begin position="12"/>
        <end position="33"/>
    </location>
</feature>
<feature type="transmembrane region" description="Helical" evidence="7">
    <location>
        <begin position="250"/>
        <end position="271"/>
    </location>
</feature>
<feature type="transmembrane region" description="Helical" evidence="7">
    <location>
        <begin position="143"/>
        <end position="161"/>
    </location>
</feature>
<dbReference type="GO" id="GO:0055085">
    <property type="term" value="P:transmembrane transport"/>
    <property type="evidence" value="ECO:0007669"/>
    <property type="project" value="InterPro"/>
</dbReference>